<dbReference type="InterPro" id="IPR015421">
    <property type="entry name" value="PyrdxlP-dep_Trfase_major"/>
</dbReference>
<dbReference type="FunFam" id="3.40.640.10:FF:000006">
    <property type="entry name" value="5-aminolevulinate synthase, mitochondrial"/>
    <property type="match status" value="1"/>
</dbReference>
<keyword evidence="3 7" id="KW-0808">Transferase</keyword>
<dbReference type="CDD" id="cd06454">
    <property type="entry name" value="KBL_like"/>
    <property type="match status" value="1"/>
</dbReference>
<dbReference type="GO" id="GO:0008890">
    <property type="term" value="F:glycine C-acetyltransferase activity"/>
    <property type="evidence" value="ECO:0007669"/>
    <property type="project" value="UniProtKB-EC"/>
</dbReference>
<dbReference type="InterPro" id="IPR004839">
    <property type="entry name" value="Aminotransferase_I/II_large"/>
</dbReference>
<evidence type="ECO:0000256" key="4">
    <source>
        <dbReference type="ARBA" id="ARBA00022898"/>
    </source>
</evidence>
<evidence type="ECO:0000256" key="3">
    <source>
        <dbReference type="ARBA" id="ARBA00022679"/>
    </source>
</evidence>
<dbReference type="InterPro" id="IPR050087">
    <property type="entry name" value="AON_synthase_class-II"/>
</dbReference>
<feature type="domain" description="Aminotransferase class I/classII large" evidence="6">
    <location>
        <begin position="42"/>
        <end position="384"/>
    </location>
</feature>
<dbReference type="InterPro" id="IPR010962">
    <property type="entry name" value="AONS_Archaea/Firmicutes"/>
</dbReference>
<name>A0A6J4IWU7_9CHLR</name>
<dbReference type="InterPro" id="IPR015424">
    <property type="entry name" value="PyrdxlP-dep_Trfase"/>
</dbReference>
<dbReference type="GO" id="GO:0016874">
    <property type="term" value="F:ligase activity"/>
    <property type="evidence" value="ECO:0007669"/>
    <property type="project" value="UniProtKB-KW"/>
</dbReference>
<dbReference type="NCBIfam" id="NF005394">
    <property type="entry name" value="PRK06939.1"/>
    <property type="match status" value="1"/>
</dbReference>
<dbReference type="Gene3D" id="3.90.1150.10">
    <property type="entry name" value="Aspartate Aminotransferase, domain 1"/>
    <property type="match status" value="1"/>
</dbReference>
<reference evidence="7" key="1">
    <citation type="submission" date="2020-02" db="EMBL/GenBank/DDBJ databases">
        <authorList>
            <person name="Meier V. D."/>
        </authorList>
    </citation>
    <scope>NUCLEOTIDE SEQUENCE</scope>
    <source>
        <strain evidence="7">AVDCRST_MAG26</strain>
    </source>
</reference>
<accession>A0A6J4IWU7</accession>
<keyword evidence="7" id="KW-0012">Acyltransferase</keyword>
<dbReference type="Pfam" id="PF00155">
    <property type="entry name" value="Aminotran_1_2"/>
    <property type="match status" value="1"/>
</dbReference>
<dbReference type="EC" id="2.3.1.29" evidence="7"/>
<dbReference type="SUPFAM" id="SSF53383">
    <property type="entry name" value="PLP-dependent transferases"/>
    <property type="match status" value="1"/>
</dbReference>
<dbReference type="InterPro" id="IPR015422">
    <property type="entry name" value="PyrdxlP-dep_Trfase_small"/>
</dbReference>
<dbReference type="NCBIfam" id="TIGR01825">
    <property type="entry name" value="gly_Cac_T_rel"/>
    <property type="match status" value="1"/>
</dbReference>
<dbReference type="InterPro" id="IPR001917">
    <property type="entry name" value="Aminotrans_II_pyridoxalP_BS"/>
</dbReference>
<keyword evidence="4 5" id="KW-0663">Pyridoxal phosphate</keyword>
<sequence length="397" mass="43312">MAENFRRLVEAEIDALKAQGVYRTLRVLEGEQRPRSVIDGREVINLSSNNYLGLTLHPKLREAAKRAIDDLGVGSGAVRTIIGTMEIHEELERRLAEFKHTEAVLVLQSGFTANAAVLGPILGEKDLVISDALNHASIIDGVRLTKAARRVYKHSDMDDLERVLEETKGQFRLVLIVSDGVFSMDGDIAPLPRIAELAEAYGAVTMVDDAHSSGVLGDHGRGSVSHFGLDGRWDIQVGTLSKAIGSIGGYVACIEPLRRLMEHRARPFLFSTSHPPSVTATCLAAVDLLESDEGRQLIERLWSNTRLFKAGLAELGFNTGASETPITPVIVGEPARSMQFSDRLLEAGVFAQGIAYPTVARDAGRVRTIVTAAHSEDDLHEALNIFEHVGREMGLRR</sequence>
<dbReference type="PROSITE" id="PS00599">
    <property type="entry name" value="AA_TRANSFER_CLASS_2"/>
    <property type="match status" value="1"/>
</dbReference>
<dbReference type="AlphaFoldDB" id="A0A6J4IWU7"/>
<dbReference type="GO" id="GO:0030170">
    <property type="term" value="F:pyridoxal phosphate binding"/>
    <property type="evidence" value="ECO:0007669"/>
    <property type="project" value="InterPro"/>
</dbReference>
<proteinExistence type="inferred from homology"/>
<gene>
    <name evidence="7" type="ORF">AVDCRST_MAG26-2337</name>
</gene>
<organism evidence="7">
    <name type="scientific">uncultured Chloroflexia bacterium</name>
    <dbReference type="NCBI Taxonomy" id="1672391"/>
    <lineage>
        <taxon>Bacteria</taxon>
        <taxon>Bacillati</taxon>
        <taxon>Chloroflexota</taxon>
        <taxon>Chloroflexia</taxon>
        <taxon>environmental samples</taxon>
    </lineage>
</organism>
<evidence type="ECO:0000256" key="2">
    <source>
        <dbReference type="ARBA" id="ARBA00011738"/>
    </source>
</evidence>
<dbReference type="PANTHER" id="PTHR13693">
    <property type="entry name" value="CLASS II AMINOTRANSFERASE/8-AMINO-7-OXONONANOATE SYNTHASE"/>
    <property type="match status" value="1"/>
</dbReference>
<evidence type="ECO:0000313" key="7">
    <source>
        <dbReference type="EMBL" id="CAA9261174.1"/>
    </source>
</evidence>
<comment type="similarity">
    <text evidence="5">Belongs to the class-II pyridoxal-phosphate-dependent aminotransferase family.</text>
</comment>
<dbReference type="Gene3D" id="3.40.640.10">
    <property type="entry name" value="Type I PLP-dependent aspartate aminotransferase-like (Major domain)"/>
    <property type="match status" value="1"/>
</dbReference>
<evidence type="ECO:0000256" key="5">
    <source>
        <dbReference type="RuleBase" id="RU003693"/>
    </source>
</evidence>
<dbReference type="PANTHER" id="PTHR13693:SF3">
    <property type="entry name" value="LD36009P"/>
    <property type="match status" value="1"/>
</dbReference>
<dbReference type="EMBL" id="CADCTK010000536">
    <property type="protein sequence ID" value="CAA9261174.1"/>
    <property type="molecule type" value="Genomic_DNA"/>
</dbReference>
<evidence type="ECO:0000256" key="1">
    <source>
        <dbReference type="ARBA" id="ARBA00001933"/>
    </source>
</evidence>
<comment type="cofactor">
    <cofactor evidence="1 5">
        <name>pyridoxal 5'-phosphate</name>
        <dbReference type="ChEBI" id="CHEBI:597326"/>
    </cofactor>
</comment>
<evidence type="ECO:0000259" key="6">
    <source>
        <dbReference type="Pfam" id="PF00155"/>
    </source>
</evidence>
<protein>
    <submittedName>
        <fullName evidence="7">2-amino-3-ketobutyrate coenzyme A ligase</fullName>
        <ecNumber evidence="7">2.3.1.29</ecNumber>
    </submittedName>
</protein>
<comment type="subunit">
    <text evidence="2">Homodimer.</text>
</comment>
<keyword evidence="7" id="KW-0436">Ligase</keyword>